<proteinExistence type="predicted"/>
<reference evidence="1" key="1">
    <citation type="submission" date="2020-09" db="EMBL/GenBank/DDBJ databases">
        <authorList>
            <person name="Eze J.U."/>
            <person name="Rahube T.O."/>
        </authorList>
    </citation>
    <scope>NUCLEOTIDE SEQUENCE</scope>
</reference>
<protein>
    <submittedName>
        <fullName evidence="1">Uncharacterized protein</fullName>
    </submittedName>
</protein>
<sequence length="253" mass="28153">MSNTNDVAEMHSLRNAFQNYADMLGVSKEQFFDELKKVKEKADEMDRFFSLMDHAGHQLKTGEPVNLECFFANRTISGMVALMFAAEFVRGGGRNFFTFDYNVPEFGRINVTIQKPDQKTPAQRIAELEDEISALKSESAPLLSRAARELSVSWMFAKASLCMQAAQLCIKQGDIYEASKWLSYITDEAQADMPDDMTVSGLEGWYDSNMVANDGKTTFVTHSQALATIKAAFPATSKAITEVTDQFRAGASK</sequence>
<accession>A0A7M2QML5</accession>
<organism evidence="1">
    <name type="scientific">feces metagenome</name>
    <dbReference type="NCBI Taxonomy" id="1861841"/>
    <lineage>
        <taxon>unclassified sequences</taxon>
        <taxon>metagenomes</taxon>
        <taxon>organismal metagenomes</taxon>
    </lineage>
</organism>
<evidence type="ECO:0000313" key="1">
    <source>
        <dbReference type="EMBL" id="QOV05645.1"/>
    </source>
</evidence>
<name>A0A7M2QML5_9ZZZZ</name>
<dbReference type="EMBL" id="MT993629">
    <property type="protein sequence ID" value="QOV05645.1"/>
    <property type="molecule type" value="Genomic_DNA"/>
</dbReference>
<dbReference type="AlphaFoldDB" id="A0A7M2QML5"/>